<dbReference type="EMBL" id="CFOE01000071">
    <property type="protein sequence ID" value="CFE37955.1"/>
    <property type="molecule type" value="Genomic_DNA"/>
</dbReference>
<dbReference type="Proteomes" id="UP000048289">
    <property type="component" value="Unassembled WGS sequence"/>
</dbReference>
<reference evidence="7 8" key="1">
    <citation type="submission" date="2015-03" db="EMBL/GenBank/DDBJ databases">
        <authorList>
            <consortium name="Pathogen Informatics"/>
        </authorList>
    </citation>
    <scope>NUCLEOTIDE SEQUENCE [LARGE SCALE GENOMIC DNA]</scope>
    <source>
        <strain evidence="4 9">C09601061</strain>
        <strain evidence="5 8">G09801536</strain>
        <strain evidence="2 11">G09901357</strain>
        <strain evidence="3 10">H09601792</strain>
        <strain evidence="6 7">M09401471</strain>
    </source>
</reference>
<feature type="region of interest" description="Disordered" evidence="1">
    <location>
        <begin position="1"/>
        <end position="25"/>
    </location>
</feature>
<dbReference type="Proteomes" id="UP000046947">
    <property type="component" value="Unassembled WGS sequence"/>
</dbReference>
<evidence type="ECO:0000313" key="6">
    <source>
        <dbReference type="EMBL" id="COV60960.1"/>
    </source>
</evidence>
<evidence type="ECO:0000313" key="9">
    <source>
        <dbReference type="Proteomes" id="UP000046680"/>
    </source>
</evidence>
<evidence type="ECO:0000313" key="7">
    <source>
        <dbReference type="Proteomes" id="UP000044938"/>
    </source>
</evidence>
<dbReference type="EMBL" id="CSAJ01000043">
    <property type="protein sequence ID" value="COV60960.1"/>
    <property type="molecule type" value="Genomic_DNA"/>
</dbReference>
<accession>A0A654ZB94</accession>
<gene>
    <name evidence="4" type="ORF">ERS007657_00922</name>
    <name evidence="5" type="ORF">ERS007679_00720</name>
    <name evidence="2" type="ORF">ERS007681_00865</name>
    <name evidence="3" type="ORF">ERS007688_00389</name>
    <name evidence="6" type="ORF">ERS007720_00561</name>
</gene>
<dbReference type="EMBL" id="CSAD01000062">
    <property type="protein sequence ID" value="COU95882.1"/>
    <property type="molecule type" value="Genomic_DNA"/>
</dbReference>
<evidence type="ECO:0000313" key="2">
    <source>
        <dbReference type="EMBL" id="CFE37955.1"/>
    </source>
</evidence>
<evidence type="ECO:0000313" key="11">
    <source>
        <dbReference type="Proteomes" id="UP000048289"/>
    </source>
</evidence>
<evidence type="ECO:0000313" key="4">
    <source>
        <dbReference type="EMBL" id="CFR70710.1"/>
    </source>
</evidence>
<dbReference type="Proteomes" id="UP000045842">
    <property type="component" value="Unassembled WGS sequence"/>
</dbReference>
<dbReference type="Proteomes" id="UP000044938">
    <property type="component" value="Unassembled WGS sequence"/>
</dbReference>
<evidence type="ECO:0000313" key="10">
    <source>
        <dbReference type="Proteomes" id="UP000046947"/>
    </source>
</evidence>
<organism evidence="2 11">
    <name type="scientific">Mycobacterium tuberculosis</name>
    <dbReference type="NCBI Taxonomy" id="1773"/>
    <lineage>
        <taxon>Bacteria</taxon>
        <taxon>Bacillati</taxon>
        <taxon>Actinomycetota</taxon>
        <taxon>Actinomycetes</taxon>
        <taxon>Mycobacteriales</taxon>
        <taxon>Mycobacteriaceae</taxon>
        <taxon>Mycobacterium</taxon>
        <taxon>Mycobacterium tuberculosis complex</taxon>
    </lineage>
</organism>
<proteinExistence type="predicted"/>
<dbReference type="EMBL" id="CGCX01000244">
    <property type="protein sequence ID" value="CFR70710.1"/>
    <property type="molecule type" value="Genomic_DNA"/>
</dbReference>
<dbReference type="EMBL" id="CFOH01000034">
    <property type="protein sequence ID" value="CFE46763.1"/>
    <property type="molecule type" value="Genomic_DNA"/>
</dbReference>
<evidence type="ECO:0000256" key="1">
    <source>
        <dbReference type="SAM" id="MobiDB-lite"/>
    </source>
</evidence>
<evidence type="ECO:0000313" key="5">
    <source>
        <dbReference type="EMBL" id="COU95882.1"/>
    </source>
</evidence>
<dbReference type="Proteomes" id="UP000046680">
    <property type="component" value="Unassembled WGS sequence"/>
</dbReference>
<sequence length="112" mass="11776">MIRDTCGTPANGLTAEPPLRSAKTNCNSSGGWLSISDSITVRTNVDLPEPVVPDMTPCGPSPPSSSDFISKNSSSPLSERLPNGARNRDRPMVSVRLAHSESKSMLPGSSIP</sequence>
<evidence type="ECO:0000313" key="3">
    <source>
        <dbReference type="EMBL" id="CFE46763.1"/>
    </source>
</evidence>
<evidence type="ECO:0000313" key="8">
    <source>
        <dbReference type="Proteomes" id="UP000045842"/>
    </source>
</evidence>
<feature type="compositionally biased region" description="Low complexity" evidence="1">
    <location>
        <begin position="64"/>
        <end position="76"/>
    </location>
</feature>
<protein>
    <submittedName>
        <fullName evidence="2">Uncharacterized protein</fullName>
    </submittedName>
</protein>
<name>A0A654ZB94_MYCTX</name>
<dbReference type="AlphaFoldDB" id="A0A654ZB94"/>
<feature type="region of interest" description="Disordered" evidence="1">
    <location>
        <begin position="48"/>
        <end position="112"/>
    </location>
</feature>